<evidence type="ECO:0000313" key="2">
    <source>
        <dbReference type="EMBL" id="MBB5101277.1"/>
    </source>
</evidence>
<keyword evidence="1" id="KW-0732">Signal</keyword>
<evidence type="ECO:0000313" key="4">
    <source>
        <dbReference type="Proteomes" id="UP000326505"/>
    </source>
</evidence>
<accession>A0A5P2X6K0</accession>
<gene>
    <name evidence="3" type="ORF">CP982_04435</name>
    <name evidence="2" type="ORF">FHS40_000330</name>
</gene>
<dbReference type="KEGG" id="sspb:CP982_04435"/>
<evidence type="ECO:0000313" key="5">
    <source>
        <dbReference type="Proteomes" id="UP000549009"/>
    </source>
</evidence>
<dbReference type="EMBL" id="CP023690">
    <property type="protein sequence ID" value="QEV58052.1"/>
    <property type="molecule type" value="Genomic_DNA"/>
</dbReference>
<reference evidence="2 5" key="2">
    <citation type="submission" date="2020-08" db="EMBL/GenBank/DDBJ databases">
        <title>Genomic Encyclopedia of Type Strains, Phase III (KMG-III): the genomes of soil and plant-associated and newly described type strains.</title>
        <authorList>
            <person name="Whitman W."/>
        </authorList>
    </citation>
    <scope>NUCLEOTIDE SEQUENCE [LARGE SCALE GENOMIC DNA]</scope>
    <source>
        <strain evidence="2 5">CECT 3146</strain>
    </source>
</reference>
<evidence type="ECO:0008006" key="6">
    <source>
        <dbReference type="Google" id="ProtNLM"/>
    </source>
</evidence>
<sequence>MPKHFALTASVLALTATAALAGPASAHSTGLRSYDCSALWDVKRTFYSTSCWVAEGPEPLKFFRAVAHCTNGTAYGEWAPTYNATNKRGSTARCAPGATWTSFDTEWRNQ</sequence>
<feature type="chain" id="PRO_5044623119" description="Secreted protein" evidence="1">
    <location>
        <begin position="22"/>
        <end position="110"/>
    </location>
</feature>
<evidence type="ECO:0000256" key="1">
    <source>
        <dbReference type="SAM" id="SignalP"/>
    </source>
</evidence>
<dbReference type="AlphaFoldDB" id="A0A5P2X6K0"/>
<organism evidence="3 4">
    <name type="scientific">Streptomyces spectabilis</name>
    <dbReference type="NCBI Taxonomy" id="68270"/>
    <lineage>
        <taxon>Bacteria</taxon>
        <taxon>Bacillati</taxon>
        <taxon>Actinomycetota</taxon>
        <taxon>Actinomycetes</taxon>
        <taxon>Kitasatosporales</taxon>
        <taxon>Streptomycetaceae</taxon>
        <taxon>Streptomyces</taxon>
    </lineage>
</organism>
<evidence type="ECO:0000313" key="3">
    <source>
        <dbReference type="EMBL" id="QEV58052.1"/>
    </source>
</evidence>
<name>A0A5P2X6K0_STRST</name>
<proteinExistence type="predicted"/>
<reference evidence="3 4" key="1">
    <citation type="submission" date="2017-09" db="EMBL/GenBank/DDBJ databases">
        <authorList>
            <person name="Lee N."/>
            <person name="Cho B.-K."/>
        </authorList>
    </citation>
    <scope>NUCLEOTIDE SEQUENCE [LARGE SCALE GENOMIC DNA]</scope>
    <source>
        <strain evidence="3 4">ATCC 27465</strain>
    </source>
</reference>
<protein>
    <recommendedName>
        <fullName evidence="6">Secreted protein</fullName>
    </recommendedName>
</protein>
<keyword evidence="5" id="KW-1185">Reference proteome</keyword>
<dbReference type="EMBL" id="JACHJD010000001">
    <property type="protein sequence ID" value="MBB5101277.1"/>
    <property type="molecule type" value="Genomic_DNA"/>
</dbReference>
<feature type="signal peptide" evidence="1">
    <location>
        <begin position="1"/>
        <end position="21"/>
    </location>
</feature>
<dbReference type="RefSeq" id="WP_150509254.1">
    <property type="nucleotide sequence ID" value="NZ_BMSQ01000003.1"/>
</dbReference>
<dbReference type="Proteomes" id="UP000549009">
    <property type="component" value="Unassembled WGS sequence"/>
</dbReference>
<dbReference type="Proteomes" id="UP000326505">
    <property type="component" value="Chromosome"/>
</dbReference>